<proteinExistence type="predicted"/>
<feature type="region of interest" description="Disordered" evidence="1">
    <location>
        <begin position="570"/>
        <end position="599"/>
    </location>
</feature>
<sequence length="806" mass="86644">MPATRGQVGDGFVDRPDQVVDARCLLGDAIDLQLNGGPVDVAGGRCRSDQADGRRAVERLADFPGTAGVAHLELQVAARHVETDRVAEDVAGRVFHGDIAAALADGDHQFALVVQVARLRRVRQLGHLAGRHRHDGLGVARFAEEEWRFAVGIGTHFARVARVVAAHAVHAANGEQGVGAGDRQADDVMGGDYIGSHDAPISGWEYRTWYNRPYAPASGHQEGAHRDAECFGQAGAVHVAAVQRADGQPVEVRDHGVDAAVEQHVVHGQVAPFAAALDQLAQLAARFLFVHPQARGNHGIARRFGVHLERDVPRLRIERFVDVALGVVEHGLQRIVERTEVAQHVAHVLRMHLDKRHDDGVLAVEVIVDMAGAHAGLLGNLRHAGAVEAAARKANGRRFQHLIPASQRLFRVDAPFRGRGGHGMSLGKSQPGTKKYGGPAAAAQHLVQGDGVAGLGQARGNQALLSRVQRALRDQRVQIRVGAAAIAGVVDLEAFFRRVHQRLLRVQALVDGAARGQRIGHLAKRHLDRLFVLRHRNVAVRAGDVEVGAVQAIVEDRQVDLRREAPRAGTGLEQAGQVAAGAAAGGRQRDAGEERGARHADIGVGGAQRALGLLHIGTPREQLRRQAARQRRQFRHCHQLAFGQQRFRDRAAHQQGQRVLVERHLRRVGRHVVARRFHAGLGVVHVDARRGAGVEATTAQVVGGLLAFQRVLRQFQTLLIGREREPGVGHFGHQADLLGATGFLGAEVALQARFGRIAHAAEQVDLVGRQAHAGAVLAIDERLAGGAQAFRRAAGALPAAGRNGRQ</sequence>
<dbReference type="AlphaFoldDB" id="A0A699GMB3"/>
<evidence type="ECO:0000256" key="1">
    <source>
        <dbReference type="SAM" id="MobiDB-lite"/>
    </source>
</evidence>
<evidence type="ECO:0000313" key="2">
    <source>
        <dbReference type="EMBL" id="GEU28366.1"/>
    </source>
</evidence>
<accession>A0A699GMB3</accession>
<organism evidence="2">
    <name type="scientific">Tanacetum cinerariifolium</name>
    <name type="common">Dalmatian daisy</name>
    <name type="synonym">Chrysanthemum cinerariifolium</name>
    <dbReference type="NCBI Taxonomy" id="118510"/>
    <lineage>
        <taxon>Eukaryota</taxon>
        <taxon>Viridiplantae</taxon>
        <taxon>Streptophyta</taxon>
        <taxon>Embryophyta</taxon>
        <taxon>Tracheophyta</taxon>
        <taxon>Spermatophyta</taxon>
        <taxon>Magnoliopsida</taxon>
        <taxon>eudicotyledons</taxon>
        <taxon>Gunneridae</taxon>
        <taxon>Pentapetalae</taxon>
        <taxon>asterids</taxon>
        <taxon>campanulids</taxon>
        <taxon>Asterales</taxon>
        <taxon>Asteraceae</taxon>
        <taxon>Asteroideae</taxon>
        <taxon>Anthemideae</taxon>
        <taxon>Anthemidinae</taxon>
        <taxon>Tanacetum</taxon>
    </lineage>
</organism>
<name>A0A699GMB3_TANCI</name>
<protein>
    <submittedName>
        <fullName evidence="2">Uncharacterized protein</fullName>
    </submittedName>
</protein>
<feature type="compositionally biased region" description="Low complexity" evidence="1">
    <location>
        <begin position="573"/>
        <end position="586"/>
    </location>
</feature>
<gene>
    <name evidence="2" type="ORF">Tci_000344</name>
</gene>
<dbReference type="EMBL" id="BKCJ010000005">
    <property type="protein sequence ID" value="GEU28366.1"/>
    <property type="molecule type" value="Genomic_DNA"/>
</dbReference>
<feature type="compositionally biased region" description="Basic and acidic residues" evidence="1">
    <location>
        <begin position="587"/>
        <end position="599"/>
    </location>
</feature>
<reference evidence="2" key="1">
    <citation type="journal article" date="2019" name="Sci. Rep.">
        <title>Draft genome of Tanacetum cinerariifolium, the natural source of mosquito coil.</title>
        <authorList>
            <person name="Yamashiro T."/>
            <person name="Shiraishi A."/>
            <person name="Satake H."/>
            <person name="Nakayama K."/>
        </authorList>
    </citation>
    <scope>NUCLEOTIDE SEQUENCE</scope>
</reference>
<comment type="caution">
    <text evidence="2">The sequence shown here is derived from an EMBL/GenBank/DDBJ whole genome shotgun (WGS) entry which is preliminary data.</text>
</comment>